<gene>
    <name evidence="2" type="ORF">NPX13_g8800</name>
</gene>
<comment type="caution">
    <text evidence="2">The sequence shown here is derived from an EMBL/GenBank/DDBJ whole genome shotgun (WGS) entry which is preliminary data.</text>
</comment>
<protein>
    <submittedName>
        <fullName evidence="2">Uncharacterized protein</fullName>
    </submittedName>
</protein>
<organism evidence="2 3">
    <name type="scientific">Xylaria arbuscula</name>
    <dbReference type="NCBI Taxonomy" id="114810"/>
    <lineage>
        <taxon>Eukaryota</taxon>
        <taxon>Fungi</taxon>
        <taxon>Dikarya</taxon>
        <taxon>Ascomycota</taxon>
        <taxon>Pezizomycotina</taxon>
        <taxon>Sordariomycetes</taxon>
        <taxon>Xylariomycetidae</taxon>
        <taxon>Xylariales</taxon>
        <taxon>Xylariaceae</taxon>
        <taxon>Xylaria</taxon>
    </lineage>
</organism>
<sequence>MTLPRAAIYGDNQHLDIDVSSKGAGLSARGSTVDPDEQFPSQNKSLQEMQSSRGLTEEDEKLKAQDGREPGELS</sequence>
<proteinExistence type="predicted"/>
<evidence type="ECO:0000256" key="1">
    <source>
        <dbReference type="SAM" id="MobiDB-lite"/>
    </source>
</evidence>
<dbReference type="EMBL" id="JANPWZ010002003">
    <property type="protein sequence ID" value="KAJ3561812.1"/>
    <property type="molecule type" value="Genomic_DNA"/>
</dbReference>
<evidence type="ECO:0000313" key="2">
    <source>
        <dbReference type="EMBL" id="KAJ3561812.1"/>
    </source>
</evidence>
<accession>A0A9W8N7W8</accession>
<name>A0A9W8N7W8_9PEZI</name>
<feature type="region of interest" description="Disordered" evidence="1">
    <location>
        <begin position="22"/>
        <end position="74"/>
    </location>
</feature>
<keyword evidence="3" id="KW-1185">Reference proteome</keyword>
<evidence type="ECO:0000313" key="3">
    <source>
        <dbReference type="Proteomes" id="UP001148614"/>
    </source>
</evidence>
<dbReference type="AlphaFoldDB" id="A0A9W8N7W8"/>
<feature type="compositionally biased region" description="Polar residues" evidence="1">
    <location>
        <begin position="39"/>
        <end position="54"/>
    </location>
</feature>
<feature type="compositionally biased region" description="Basic and acidic residues" evidence="1">
    <location>
        <begin position="60"/>
        <end position="74"/>
    </location>
</feature>
<reference evidence="2" key="1">
    <citation type="submission" date="2022-07" db="EMBL/GenBank/DDBJ databases">
        <title>Genome Sequence of Xylaria arbuscula.</title>
        <authorList>
            <person name="Buettner E."/>
        </authorList>
    </citation>
    <scope>NUCLEOTIDE SEQUENCE</scope>
    <source>
        <strain evidence="2">VT107</strain>
    </source>
</reference>
<dbReference type="Proteomes" id="UP001148614">
    <property type="component" value="Unassembled WGS sequence"/>
</dbReference>